<feature type="region of interest" description="Disordered" evidence="1">
    <location>
        <begin position="35"/>
        <end position="56"/>
    </location>
</feature>
<sequence>MIGRGGGIRRVSVCMPPEAARLSAARGPAAAKGEIVGADPHHRKNTSRCTITDPKKPLRQSLRSAERLSVLLNRKEESGVNSEIVLLLNEACARILVLSLGSLGFAC</sequence>
<dbReference type="EMBL" id="UINC01004769">
    <property type="protein sequence ID" value="SVA16721.1"/>
    <property type="molecule type" value="Genomic_DNA"/>
</dbReference>
<evidence type="ECO:0000313" key="2">
    <source>
        <dbReference type="EMBL" id="SVA16721.1"/>
    </source>
</evidence>
<name>A0A381TMJ3_9ZZZZ</name>
<accession>A0A381TMJ3</accession>
<organism evidence="2">
    <name type="scientific">marine metagenome</name>
    <dbReference type="NCBI Taxonomy" id="408172"/>
    <lineage>
        <taxon>unclassified sequences</taxon>
        <taxon>metagenomes</taxon>
        <taxon>ecological metagenomes</taxon>
    </lineage>
</organism>
<dbReference type="AlphaFoldDB" id="A0A381TMJ3"/>
<evidence type="ECO:0000256" key="1">
    <source>
        <dbReference type="SAM" id="MobiDB-lite"/>
    </source>
</evidence>
<protein>
    <submittedName>
        <fullName evidence="2">Uncharacterized protein</fullName>
    </submittedName>
</protein>
<proteinExistence type="predicted"/>
<reference evidence="2" key="1">
    <citation type="submission" date="2018-05" db="EMBL/GenBank/DDBJ databases">
        <authorList>
            <person name="Lanie J.A."/>
            <person name="Ng W.-L."/>
            <person name="Kazmierczak K.M."/>
            <person name="Andrzejewski T.M."/>
            <person name="Davidsen T.M."/>
            <person name="Wayne K.J."/>
            <person name="Tettelin H."/>
            <person name="Glass J.I."/>
            <person name="Rusch D."/>
            <person name="Podicherti R."/>
            <person name="Tsui H.-C.T."/>
            <person name="Winkler M.E."/>
        </authorList>
    </citation>
    <scope>NUCLEOTIDE SEQUENCE</scope>
</reference>
<gene>
    <name evidence="2" type="ORF">METZ01_LOCUS69575</name>
</gene>